<reference evidence="2 3" key="1">
    <citation type="submission" date="2016-10" db="EMBL/GenBank/DDBJ databases">
        <authorList>
            <person name="de Groot N.N."/>
        </authorList>
    </citation>
    <scope>NUCLEOTIDE SEQUENCE [LARGE SCALE GENOMIC DNA]</scope>
    <source>
        <strain evidence="2 3">DSM 16859</strain>
    </source>
</reference>
<dbReference type="Proteomes" id="UP000198815">
    <property type="component" value="Unassembled WGS sequence"/>
</dbReference>
<accession>A0A1H9RNU0</accession>
<dbReference type="EMBL" id="FOGZ01000008">
    <property type="protein sequence ID" value="SER74500.1"/>
    <property type="molecule type" value="Genomic_DNA"/>
</dbReference>
<keyword evidence="3" id="KW-1185">Reference proteome</keyword>
<name>A0A1H9RNU0_9ACTN</name>
<evidence type="ECO:0000313" key="2">
    <source>
        <dbReference type="EMBL" id="SER74500.1"/>
    </source>
</evidence>
<protein>
    <submittedName>
        <fullName evidence="2">Uncharacterized protein</fullName>
    </submittedName>
</protein>
<evidence type="ECO:0000313" key="3">
    <source>
        <dbReference type="Proteomes" id="UP000198815"/>
    </source>
</evidence>
<organism evidence="2 3">
    <name type="scientific">Propionibacterium cyclohexanicum</name>
    <dbReference type="NCBI Taxonomy" id="64702"/>
    <lineage>
        <taxon>Bacteria</taxon>
        <taxon>Bacillati</taxon>
        <taxon>Actinomycetota</taxon>
        <taxon>Actinomycetes</taxon>
        <taxon>Propionibacteriales</taxon>
        <taxon>Propionibacteriaceae</taxon>
        <taxon>Propionibacterium</taxon>
    </lineage>
</organism>
<proteinExistence type="predicted"/>
<feature type="region of interest" description="Disordered" evidence="1">
    <location>
        <begin position="1"/>
        <end position="29"/>
    </location>
</feature>
<sequence>MRLPTQFFPHTHPGPNQANHQTKGDATDA</sequence>
<gene>
    <name evidence="2" type="ORF">SAMN05443377_10872</name>
</gene>
<evidence type="ECO:0000256" key="1">
    <source>
        <dbReference type="SAM" id="MobiDB-lite"/>
    </source>
</evidence>
<dbReference type="AlphaFoldDB" id="A0A1H9RNU0"/>